<reference evidence="3" key="1">
    <citation type="journal article" date="2019" name="Int. J. Syst. Evol. Microbiol.">
        <title>The Global Catalogue of Microorganisms (GCM) 10K type strain sequencing project: providing services to taxonomists for standard genome sequencing and annotation.</title>
        <authorList>
            <consortium name="The Broad Institute Genomics Platform"/>
            <consortium name="The Broad Institute Genome Sequencing Center for Infectious Disease"/>
            <person name="Wu L."/>
            <person name="Ma J."/>
        </authorList>
    </citation>
    <scope>NUCLEOTIDE SEQUENCE [LARGE SCALE GENOMIC DNA]</scope>
    <source>
        <strain evidence="3">CCUG 49679</strain>
    </source>
</reference>
<evidence type="ECO:0000313" key="3">
    <source>
        <dbReference type="Proteomes" id="UP001596287"/>
    </source>
</evidence>
<dbReference type="PROSITE" id="PS51257">
    <property type="entry name" value="PROKAR_LIPOPROTEIN"/>
    <property type="match status" value="1"/>
</dbReference>
<feature type="signal peptide" evidence="1">
    <location>
        <begin position="1"/>
        <end position="21"/>
    </location>
</feature>
<comment type="caution">
    <text evidence="2">The sequence shown here is derived from an EMBL/GenBank/DDBJ whole genome shotgun (WGS) entry which is preliminary data.</text>
</comment>
<evidence type="ECO:0000256" key="1">
    <source>
        <dbReference type="SAM" id="SignalP"/>
    </source>
</evidence>
<sequence length="173" mass="19299">MKRIFLLLTVAAMTAFTGCSSDDDRVDNDTIAEVFEINQNTSFTAANNYQINYTLNPQIYSSDMILIYRLSGTSGGNDVWEALPQTYFFGGGAEFLQYTFDFTVNNINIYLESNFAPEEEPAFSVNQVFRVVIIPGYYSGVGKVSNSVDLTDYNAVMTAYKLNSSNVKTIGER</sequence>
<dbReference type="RefSeq" id="WP_379791507.1">
    <property type="nucleotide sequence ID" value="NZ_JBHSQB010000007.1"/>
</dbReference>
<proteinExistence type="predicted"/>
<evidence type="ECO:0000313" key="2">
    <source>
        <dbReference type="EMBL" id="MFC6096651.1"/>
    </source>
</evidence>
<keyword evidence="1" id="KW-0732">Signal</keyword>
<organism evidence="2 3">
    <name type="scientific">Flavobacterium qiangtangense</name>
    <dbReference type="NCBI Taxonomy" id="1442595"/>
    <lineage>
        <taxon>Bacteria</taxon>
        <taxon>Pseudomonadati</taxon>
        <taxon>Bacteroidota</taxon>
        <taxon>Flavobacteriia</taxon>
        <taxon>Flavobacteriales</taxon>
        <taxon>Flavobacteriaceae</taxon>
        <taxon>Flavobacterium</taxon>
    </lineage>
</organism>
<keyword evidence="3" id="KW-1185">Reference proteome</keyword>
<dbReference type="Proteomes" id="UP001596287">
    <property type="component" value="Unassembled WGS sequence"/>
</dbReference>
<name>A0ABW1PLZ0_9FLAO</name>
<protein>
    <submittedName>
        <fullName evidence="2">Uncharacterized protein</fullName>
    </submittedName>
</protein>
<feature type="chain" id="PRO_5047461610" evidence="1">
    <location>
        <begin position="22"/>
        <end position="173"/>
    </location>
</feature>
<dbReference type="EMBL" id="JBHSQB010000007">
    <property type="protein sequence ID" value="MFC6096651.1"/>
    <property type="molecule type" value="Genomic_DNA"/>
</dbReference>
<accession>A0ABW1PLZ0</accession>
<gene>
    <name evidence="2" type="ORF">ACFPVY_08325</name>
</gene>